<name>A0A7R7EJB4_9FIRM</name>
<dbReference type="KEGG" id="ahb:bsdtb5_11130"/>
<reference evidence="3 4" key="1">
    <citation type="submission" date="2020-11" db="EMBL/GenBank/DDBJ databases">
        <title>Draft genome sequencing of a Lachnospiraceae strain isolated from anoxic soil subjected to BSD treatment.</title>
        <authorList>
            <person name="Uek A."/>
            <person name="Tonouchi A."/>
        </authorList>
    </citation>
    <scope>NUCLEOTIDE SEQUENCE [LARGE SCALE GENOMIC DNA]</scope>
    <source>
        <strain evidence="3 4">TB5</strain>
    </source>
</reference>
<dbReference type="AlphaFoldDB" id="A0A7R7EJB4"/>
<dbReference type="Pfam" id="PF14238">
    <property type="entry name" value="DUF4340"/>
    <property type="match status" value="2"/>
</dbReference>
<proteinExistence type="predicted"/>
<feature type="domain" description="DUF4340" evidence="2">
    <location>
        <begin position="225"/>
        <end position="415"/>
    </location>
</feature>
<accession>A0A7R7EJB4</accession>
<evidence type="ECO:0000256" key="1">
    <source>
        <dbReference type="SAM" id="MobiDB-lite"/>
    </source>
</evidence>
<sequence>MAKKKKKNRSLLFLTLAMILTLVAYVAVVKINNQKESKKKETESTNLTLLNNKAEDITKIAYTNETGGLSLVKEKDVWVNEKDKSYPINQSNVSSMLSSVTSLTSDRLVGKDMNNLSEYGLDKPTVQITVTKKDGTSTKINVGSKLVTGEKYYVSLNDDKDVYTVDSAIYTNFAHTDKQMIAIENPPTITADYITKLSIDNKRADDFEVVYNEEKANDQTDYYKWTMTKPYPVKVSANTNALSKYFANYASLSFTECTEYNAKDLGKYGLDKPNSVIDIKYYDENTANADSSSSSNTSTSTDNTATSSDTSSSNDNKDTQKRTNHEYKLLIGNKDKDGNYYVKSSDSNTVYTMSSDTVNNMLKVKPLDYITKNVNLTSIYTVDKMVVKAGNETYTLSVKKSKKTDKDAKEQDQYTYYCDGKKVGESEFKATYSGFVGLTNEAEITKKVTDNTPAVSVTITTTDNKNKKVQVNFLPYDNNYYRINSNGSELFLTTKRTVEDFVTAVKKLAK</sequence>
<feature type="compositionally biased region" description="Low complexity" evidence="1">
    <location>
        <begin position="287"/>
        <end position="314"/>
    </location>
</feature>
<dbReference type="RefSeq" id="WP_271715077.1">
    <property type="nucleotide sequence ID" value="NZ_AP024169.1"/>
</dbReference>
<evidence type="ECO:0000313" key="4">
    <source>
        <dbReference type="Proteomes" id="UP000595897"/>
    </source>
</evidence>
<dbReference type="EMBL" id="AP024169">
    <property type="protein sequence ID" value="BCN29818.1"/>
    <property type="molecule type" value="Genomic_DNA"/>
</dbReference>
<feature type="domain" description="DUF4340" evidence="2">
    <location>
        <begin position="78"/>
        <end position="179"/>
    </location>
</feature>
<dbReference type="InterPro" id="IPR025641">
    <property type="entry name" value="DUF4340"/>
</dbReference>
<dbReference type="Proteomes" id="UP000595897">
    <property type="component" value="Chromosome"/>
</dbReference>
<evidence type="ECO:0000259" key="2">
    <source>
        <dbReference type="Pfam" id="PF14238"/>
    </source>
</evidence>
<gene>
    <name evidence="3" type="ORF">bsdtb5_11130</name>
</gene>
<feature type="region of interest" description="Disordered" evidence="1">
    <location>
        <begin position="287"/>
        <end position="324"/>
    </location>
</feature>
<feature type="compositionally biased region" description="Basic and acidic residues" evidence="1">
    <location>
        <begin position="315"/>
        <end position="324"/>
    </location>
</feature>
<protein>
    <recommendedName>
        <fullName evidence="2">DUF4340 domain-containing protein</fullName>
    </recommendedName>
</protein>
<keyword evidence="4" id="KW-1185">Reference proteome</keyword>
<evidence type="ECO:0000313" key="3">
    <source>
        <dbReference type="EMBL" id="BCN29818.1"/>
    </source>
</evidence>
<organism evidence="3 4">
    <name type="scientific">Anaeromicropila herbilytica</name>
    <dbReference type="NCBI Taxonomy" id="2785025"/>
    <lineage>
        <taxon>Bacteria</taxon>
        <taxon>Bacillati</taxon>
        <taxon>Bacillota</taxon>
        <taxon>Clostridia</taxon>
        <taxon>Lachnospirales</taxon>
        <taxon>Lachnospiraceae</taxon>
        <taxon>Anaeromicropila</taxon>
    </lineage>
</organism>